<dbReference type="Proteomes" id="UP000029629">
    <property type="component" value="Unassembled WGS sequence"/>
</dbReference>
<protein>
    <recommendedName>
        <fullName evidence="4">HTH marR-type domain-containing protein</fullName>
    </recommendedName>
</protein>
<dbReference type="InterPro" id="IPR000835">
    <property type="entry name" value="HTH_MarR-typ"/>
</dbReference>
<evidence type="ECO:0000313" key="6">
    <source>
        <dbReference type="Proteomes" id="UP000029629"/>
    </source>
</evidence>
<evidence type="ECO:0000256" key="3">
    <source>
        <dbReference type="ARBA" id="ARBA00023163"/>
    </source>
</evidence>
<organism evidence="5 6">
    <name type="scientific">Oligella urethralis DNF00040</name>
    <dbReference type="NCBI Taxonomy" id="1401065"/>
    <lineage>
        <taxon>Bacteria</taxon>
        <taxon>Pseudomonadati</taxon>
        <taxon>Pseudomonadota</taxon>
        <taxon>Betaproteobacteria</taxon>
        <taxon>Burkholderiales</taxon>
        <taxon>Alcaligenaceae</taxon>
        <taxon>Oligella</taxon>
    </lineage>
</organism>
<dbReference type="PANTHER" id="PTHR42756">
    <property type="entry name" value="TRANSCRIPTIONAL REGULATOR, MARR"/>
    <property type="match status" value="1"/>
</dbReference>
<comment type="caution">
    <text evidence="5">The sequence shown here is derived from an EMBL/GenBank/DDBJ whole genome shotgun (WGS) entry which is preliminary data.</text>
</comment>
<dbReference type="EMBL" id="JRNI01000013">
    <property type="protein sequence ID" value="KGF31537.1"/>
    <property type="molecule type" value="Genomic_DNA"/>
</dbReference>
<proteinExistence type="predicted"/>
<keyword evidence="2" id="KW-0238">DNA-binding</keyword>
<dbReference type="Pfam" id="PF01047">
    <property type="entry name" value="MarR"/>
    <property type="match status" value="1"/>
</dbReference>
<evidence type="ECO:0000313" key="5">
    <source>
        <dbReference type="EMBL" id="KGF31537.1"/>
    </source>
</evidence>
<keyword evidence="1" id="KW-0805">Transcription regulation</keyword>
<dbReference type="GO" id="GO:0003677">
    <property type="term" value="F:DNA binding"/>
    <property type="evidence" value="ECO:0007669"/>
    <property type="project" value="UniProtKB-KW"/>
</dbReference>
<dbReference type="InterPro" id="IPR036388">
    <property type="entry name" value="WH-like_DNA-bd_sf"/>
</dbReference>
<evidence type="ECO:0000256" key="2">
    <source>
        <dbReference type="ARBA" id="ARBA00023125"/>
    </source>
</evidence>
<dbReference type="SUPFAM" id="SSF46785">
    <property type="entry name" value="Winged helix' DNA-binding domain"/>
    <property type="match status" value="1"/>
</dbReference>
<dbReference type="PANTHER" id="PTHR42756:SF1">
    <property type="entry name" value="TRANSCRIPTIONAL REPRESSOR OF EMRAB OPERON"/>
    <property type="match status" value="1"/>
</dbReference>
<dbReference type="PRINTS" id="PR00598">
    <property type="entry name" value="HTHMARR"/>
</dbReference>
<evidence type="ECO:0000259" key="4">
    <source>
        <dbReference type="PROSITE" id="PS50995"/>
    </source>
</evidence>
<dbReference type="Gene3D" id="1.10.10.10">
    <property type="entry name" value="Winged helix-like DNA-binding domain superfamily/Winged helix DNA-binding domain"/>
    <property type="match status" value="1"/>
</dbReference>
<feature type="domain" description="HTH marR-type" evidence="4">
    <location>
        <begin position="16"/>
        <end position="150"/>
    </location>
</feature>
<dbReference type="InterPro" id="IPR036390">
    <property type="entry name" value="WH_DNA-bd_sf"/>
</dbReference>
<accession>A0A096ALI9</accession>
<name>A0A096ALI9_9BURK</name>
<keyword evidence="6" id="KW-1185">Reference proteome</keyword>
<dbReference type="OrthoDB" id="9787636at2"/>
<evidence type="ECO:0000256" key="1">
    <source>
        <dbReference type="ARBA" id="ARBA00023015"/>
    </source>
</evidence>
<keyword evidence="3" id="KW-0804">Transcription</keyword>
<dbReference type="eggNOG" id="COG1846">
    <property type="taxonomic scope" value="Bacteria"/>
</dbReference>
<gene>
    <name evidence="5" type="ORF">HMPREF2130_03315</name>
</gene>
<dbReference type="SMART" id="SM00347">
    <property type="entry name" value="HTH_MARR"/>
    <property type="match status" value="1"/>
</dbReference>
<sequence length="163" mass="18419">MNIDLETRINDSSSDDLRLVLRLAAFNSLIQNELRNRLRLHFNMTTPRYDLLAQLASEPQGLKMGELSERLMVSNGNITAISLQLEKAGLISRNTSRQDRRSTFIKMTTKGKKAFAKMETAYNQWLSELLAQLPESAKTRLYQSLAEGKEAVTKAVEESKVDA</sequence>
<dbReference type="AlphaFoldDB" id="A0A096ALI9"/>
<dbReference type="GO" id="GO:0003700">
    <property type="term" value="F:DNA-binding transcription factor activity"/>
    <property type="evidence" value="ECO:0007669"/>
    <property type="project" value="InterPro"/>
</dbReference>
<dbReference type="RefSeq" id="WP_048766788.1">
    <property type="nucleotide sequence ID" value="NZ_JRNI01000013.1"/>
</dbReference>
<dbReference type="PROSITE" id="PS50995">
    <property type="entry name" value="HTH_MARR_2"/>
    <property type="match status" value="1"/>
</dbReference>
<reference evidence="5 6" key="1">
    <citation type="submission" date="2014-07" db="EMBL/GenBank/DDBJ databases">
        <authorList>
            <person name="McCorrison J."/>
            <person name="Sanka R."/>
            <person name="Torralba M."/>
            <person name="Gillis M."/>
            <person name="Haft D.H."/>
            <person name="Methe B."/>
            <person name="Sutton G."/>
            <person name="Nelson K.E."/>
        </authorList>
    </citation>
    <scope>NUCLEOTIDE SEQUENCE [LARGE SCALE GENOMIC DNA]</scope>
    <source>
        <strain evidence="5 6">DNF00040</strain>
    </source>
</reference>